<name>A0AAF0BQY7_9ACTN</name>
<dbReference type="SUPFAM" id="SSF52540">
    <property type="entry name" value="P-loop containing nucleoside triphosphate hydrolases"/>
    <property type="match status" value="1"/>
</dbReference>
<dbReference type="PANTHER" id="PTHR42788">
    <property type="entry name" value="TAURINE IMPORT ATP-BINDING PROTEIN-RELATED"/>
    <property type="match status" value="1"/>
</dbReference>
<evidence type="ECO:0000256" key="2">
    <source>
        <dbReference type="ARBA" id="ARBA00022741"/>
    </source>
</evidence>
<sequence length="242" mass="25601">MRGLAHAFGPVEVLRDVDLDVGLGEFVAVLGPSGCGKSTLLKVLAGLVTPTAGTAEVDGATVVARPGRTAYQPQRDALLPWRRVVPNAALGAELAGRPRAEARAEAADLLARFGLAGFERAWPAQLSGGMRQRVAVARTFLVGRAPLLLDEPFGALDALTRRDLYGWLEEVWGAGDRPSALLVTHDVDEALTLADRVVVLSSRPGRVVAVEPVPFPRPRTADAAADPAWADLRARLLTALAD</sequence>
<accession>A0AAF0BQY7</accession>
<dbReference type="EMBL" id="CP116942">
    <property type="protein sequence ID" value="WCO65631.1"/>
    <property type="molecule type" value="Genomic_DNA"/>
</dbReference>
<evidence type="ECO:0000256" key="1">
    <source>
        <dbReference type="ARBA" id="ARBA00022448"/>
    </source>
</evidence>
<protein>
    <submittedName>
        <fullName evidence="5">ABC transporter ATP-binding protein</fullName>
    </submittedName>
</protein>
<feature type="domain" description="ABC transporter" evidence="4">
    <location>
        <begin position="1"/>
        <end position="227"/>
    </location>
</feature>
<keyword evidence="6" id="KW-1185">Reference proteome</keyword>
<dbReference type="InterPro" id="IPR050166">
    <property type="entry name" value="ABC_transporter_ATP-bind"/>
</dbReference>
<dbReference type="AlphaFoldDB" id="A0AAF0BQY7"/>
<dbReference type="PANTHER" id="PTHR42788:SF2">
    <property type="entry name" value="ABC TRANSPORTER ATP-BINDING PROTEIN"/>
    <property type="match status" value="1"/>
</dbReference>
<dbReference type="InterPro" id="IPR003593">
    <property type="entry name" value="AAA+_ATPase"/>
</dbReference>
<dbReference type="SMART" id="SM00382">
    <property type="entry name" value="AAA"/>
    <property type="match status" value="1"/>
</dbReference>
<evidence type="ECO:0000256" key="3">
    <source>
        <dbReference type="ARBA" id="ARBA00022840"/>
    </source>
</evidence>
<evidence type="ECO:0000259" key="4">
    <source>
        <dbReference type="PROSITE" id="PS50893"/>
    </source>
</evidence>
<dbReference type="Gene3D" id="3.40.50.300">
    <property type="entry name" value="P-loop containing nucleotide triphosphate hydrolases"/>
    <property type="match status" value="1"/>
</dbReference>
<dbReference type="InterPro" id="IPR003439">
    <property type="entry name" value="ABC_transporter-like_ATP-bd"/>
</dbReference>
<gene>
    <name evidence="5" type="ORF">PO878_14090</name>
</gene>
<keyword evidence="1" id="KW-0813">Transport</keyword>
<dbReference type="Pfam" id="PF00005">
    <property type="entry name" value="ABC_tran"/>
    <property type="match status" value="1"/>
</dbReference>
<proteinExistence type="predicted"/>
<dbReference type="KEGG" id="ima:PO878_14090"/>
<dbReference type="PROSITE" id="PS50893">
    <property type="entry name" value="ABC_TRANSPORTER_2"/>
    <property type="match status" value="1"/>
</dbReference>
<evidence type="ECO:0000313" key="6">
    <source>
        <dbReference type="Proteomes" id="UP001216390"/>
    </source>
</evidence>
<dbReference type="GO" id="GO:0005524">
    <property type="term" value="F:ATP binding"/>
    <property type="evidence" value="ECO:0007669"/>
    <property type="project" value="UniProtKB-KW"/>
</dbReference>
<reference evidence="5" key="1">
    <citation type="submission" date="2023-01" db="EMBL/GenBank/DDBJ databases">
        <title>The diversity of Class Acidimicrobiia in South China Sea sediment environments and the proposal of Iamia marina sp. nov., a novel species of the genus Iamia.</title>
        <authorList>
            <person name="He Y."/>
            <person name="Tian X."/>
        </authorList>
    </citation>
    <scope>NUCLEOTIDE SEQUENCE</scope>
    <source>
        <strain evidence="5">DSM 19957</strain>
    </source>
</reference>
<dbReference type="GO" id="GO:0016887">
    <property type="term" value="F:ATP hydrolysis activity"/>
    <property type="evidence" value="ECO:0007669"/>
    <property type="project" value="InterPro"/>
</dbReference>
<organism evidence="5 6">
    <name type="scientific">Iamia majanohamensis</name>
    <dbReference type="NCBI Taxonomy" id="467976"/>
    <lineage>
        <taxon>Bacteria</taxon>
        <taxon>Bacillati</taxon>
        <taxon>Actinomycetota</taxon>
        <taxon>Acidimicrobiia</taxon>
        <taxon>Acidimicrobiales</taxon>
        <taxon>Iamiaceae</taxon>
        <taxon>Iamia</taxon>
    </lineage>
</organism>
<keyword evidence="3 5" id="KW-0067">ATP-binding</keyword>
<dbReference type="Proteomes" id="UP001216390">
    <property type="component" value="Chromosome"/>
</dbReference>
<keyword evidence="2" id="KW-0547">Nucleotide-binding</keyword>
<dbReference type="PROSITE" id="PS00211">
    <property type="entry name" value="ABC_TRANSPORTER_1"/>
    <property type="match status" value="1"/>
</dbReference>
<dbReference type="InterPro" id="IPR017871">
    <property type="entry name" value="ABC_transporter-like_CS"/>
</dbReference>
<dbReference type="RefSeq" id="WP_272735158.1">
    <property type="nucleotide sequence ID" value="NZ_CP116942.1"/>
</dbReference>
<dbReference type="InterPro" id="IPR027417">
    <property type="entry name" value="P-loop_NTPase"/>
</dbReference>
<evidence type="ECO:0000313" key="5">
    <source>
        <dbReference type="EMBL" id="WCO65631.1"/>
    </source>
</evidence>
<dbReference type="CDD" id="cd03293">
    <property type="entry name" value="ABC_NrtD_SsuB_transporters"/>
    <property type="match status" value="1"/>
</dbReference>